<dbReference type="AlphaFoldDB" id="A0A9X4M687"/>
<organism evidence="1 2">
    <name type="scientific">Pseudanabaena catenata USMAC16</name>
    <dbReference type="NCBI Taxonomy" id="1855837"/>
    <lineage>
        <taxon>Bacteria</taxon>
        <taxon>Bacillati</taxon>
        <taxon>Cyanobacteriota</taxon>
        <taxon>Cyanophyceae</taxon>
        <taxon>Pseudanabaenales</taxon>
        <taxon>Pseudanabaenaceae</taxon>
        <taxon>Pseudanabaena</taxon>
    </lineage>
</organism>
<accession>A0A9X4M687</accession>
<evidence type="ECO:0000313" key="2">
    <source>
        <dbReference type="Proteomes" id="UP001152872"/>
    </source>
</evidence>
<name>A0A9X4M687_9CYAN</name>
<evidence type="ECO:0000313" key="1">
    <source>
        <dbReference type="EMBL" id="MDG3493267.1"/>
    </source>
</evidence>
<dbReference type="RefSeq" id="WP_009625306.1">
    <property type="nucleotide sequence ID" value="NZ_VBTY01000008.1"/>
</dbReference>
<keyword evidence="2" id="KW-1185">Reference proteome</keyword>
<reference evidence="1" key="1">
    <citation type="submission" date="2019-05" db="EMBL/GenBank/DDBJ databases">
        <title>Whole genome sequencing of Pseudanabaena catenata USMAC16.</title>
        <authorList>
            <person name="Khan Z."/>
            <person name="Omar W.M."/>
            <person name="Convey P."/>
            <person name="Merican F."/>
            <person name="Najimudin N."/>
        </authorList>
    </citation>
    <scope>NUCLEOTIDE SEQUENCE</scope>
    <source>
        <strain evidence="1">USMAC16</strain>
    </source>
</reference>
<dbReference type="EMBL" id="VBTY01000008">
    <property type="protein sequence ID" value="MDG3493267.1"/>
    <property type="molecule type" value="Genomic_DNA"/>
</dbReference>
<gene>
    <name evidence="1" type="ORF">FEV09_01730</name>
</gene>
<proteinExistence type="predicted"/>
<sequence length="75" mass="8279">MDIKIVGTVEYIDIGTGAWAIATDTQEQYEIWQPAPEGILQDGLKVSVTAKVREDVMSFTMIGDVVEVEDFQISS</sequence>
<protein>
    <submittedName>
        <fullName evidence="1">Uncharacterized protein</fullName>
    </submittedName>
</protein>
<comment type="caution">
    <text evidence="1">The sequence shown here is derived from an EMBL/GenBank/DDBJ whole genome shotgun (WGS) entry which is preliminary data.</text>
</comment>
<dbReference type="Proteomes" id="UP001152872">
    <property type="component" value="Unassembled WGS sequence"/>
</dbReference>